<proteinExistence type="predicted"/>
<dbReference type="SMART" id="SM00563">
    <property type="entry name" value="PlsC"/>
    <property type="match status" value="1"/>
</dbReference>
<dbReference type="SUPFAM" id="SSF69593">
    <property type="entry name" value="Glycerol-3-phosphate (1)-acyltransferase"/>
    <property type="match status" value="1"/>
</dbReference>
<feature type="domain" description="Phospholipid/glycerol acyltransferase" evidence="3">
    <location>
        <begin position="51"/>
        <end position="164"/>
    </location>
</feature>
<dbReference type="PANTHER" id="PTHR10434">
    <property type="entry name" value="1-ACYL-SN-GLYCEROL-3-PHOSPHATE ACYLTRANSFERASE"/>
    <property type="match status" value="1"/>
</dbReference>
<keyword evidence="2 4" id="KW-0012">Acyltransferase</keyword>
<keyword evidence="1 4" id="KW-0808">Transferase</keyword>
<name>A0A7G6E3J0_THEFR</name>
<accession>A0A7G6E3J0</accession>
<sequence>MFVLLKSLLYFLGILPYRIRVKIVRFLTKKLIDYYADLKITGLENIPEETVIFVCNHLSNADGIIFRDILAHRHVVFMAGVKLQGEYLTNLVLETIDHISIHPNQPDRKALKEAIEASRGGKDIFIFPEGTRSRTGKMIEGRSGVLLIAKQAGVPLVPVGIWGSEKLLPIQSGKMDQEWFQKAQVNVVFGQPFTLTELDEEKAIESLMKRIARLLPEDYRGIYL</sequence>
<dbReference type="CDD" id="cd07989">
    <property type="entry name" value="LPLAT_AGPAT-like"/>
    <property type="match status" value="1"/>
</dbReference>
<dbReference type="KEGG" id="tfr:BR63_10210"/>
<gene>
    <name evidence="4" type="ORF">BR63_10210</name>
</gene>
<dbReference type="Pfam" id="PF01553">
    <property type="entry name" value="Acyltransferase"/>
    <property type="match status" value="1"/>
</dbReference>
<organism evidence="4 5">
    <name type="scientific">Thermanaerosceptrum fracticalcis</name>
    <dbReference type="NCBI Taxonomy" id="1712410"/>
    <lineage>
        <taxon>Bacteria</taxon>
        <taxon>Bacillati</taxon>
        <taxon>Bacillota</taxon>
        <taxon>Clostridia</taxon>
        <taxon>Eubacteriales</taxon>
        <taxon>Peptococcaceae</taxon>
        <taxon>Thermanaerosceptrum</taxon>
    </lineage>
</organism>
<dbReference type="Proteomes" id="UP000515847">
    <property type="component" value="Chromosome"/>
</dbReference>
<protein>
    <submittedName>
        <fullName evidence="4">1-acyl-sn-glycerol-3-phosphate acyltransferase</fullName>
    </submittedName>
</protein>
<dbReference type="InterPro" id="IPR002123">
    <property type="entry name" value="Plipid/glycerol_acylTrfase"/>
</dbReference>
<reference evidence="4 5" key="1">
    <citation type="journal article" date="2019" name="Front. Microbiol.">
        <title>Thermoanaerosceptrum fracticalcis gen. nov. sp. nov., a Novel Fumarate-Fermenting Microorganism From a Deep Fractured Carbonate Aquifer of the US Great Basin.</title>
        <authorList>
            <person name="Hamilton-Brehm S.D."/>
            <person name="Stewart L.E."/>
            <person name="Zavarin M."/>
            <person name="Caldwell M."/>
            <person name="Lawson P.A."/>
            <person name="Onstott T.C."/>
            <person name="Grzymski J."/>
            <person name="Neveux I."/>
            <person name="Lollar B.S."/>
            <person name="Russell C.E."/>
            <person name="Moser D.P."/>
        </authorList>
    </citation>
    <scope>NUCLEOTIDE SEQUENCE [LARGE SCALE GENOMIC DNA]</scope>
    <source>
        <strain evidence="4 5">DRI-13</strain>
    </source>
</reference>
<dbReference type="GO" id="GO:0003841">
    <property type="term" value="F:1-acylglycerol-3-phosphate O-acyltransferase activity"/>
    <property type="evidence" value="ECO:0007669"/>
    <property type="project" value="TreeGrafter"/>
</dbReference>
<keyword evidence="5" id="KW-1185">Reference proteome</keyword>
<evidence type="ECO:0000313" key="4">
    <source>
        <dbReference type="EMBL" id="QNB46644.1"/>
    </source>
</evidence>
<evidence type="ECO:0000256" key="2">
    <source>
        <dbReference type="ARBA" id="ARBA00023315"/>
    </source>
</evidence>
<evidence type="ECO:0000259" key="3">
    <source>
        <dbReference type="SMART" id="SM00563"/>
    </source>
</evidence>
<dbReference type="GO" id="GO:0006654">
    <property type="term" value="P:phosphatidic acid biosynthetic process"/>
    <property type="evidence" value="ECO:0007669"/>
    <property type="project" value="TreeGrafter"/>
</dbReference>
<dbReference type="AlphaFoldDB" id="A0A7G6E3J0"/>
<evidence type="ECO:0000256" key="1">
    <source>
        <dbReference type="ARBA" id="ARBA00022679"/>
    </source>
</evidence>
<dbReference type="EMBL" id="CP045798">
    <property type="protein sequence ID" value="QNB46644.1"/>
    <property type="molecule type" value="Genomic_DNA"/>
</dbReference>
<dbReference type="PANTHER" id="PTHR10434:SF40">
    <property type="entry name" value="1-ACYL-SN-GLYCEROL-3-PHOSPHATE ACYLTRANSFERASE"/>
    <property type="match status" value="1"/>
</dbReference>
<evidence type="ECO:0000313" key="5">
    <source>
        <dbReference type="Proteomes" id="UP000515847"/>
    </source>
</evidence>